<protein>
    <submittedName>
        <fullName evidence="1">Uncharacterized protein</fullName>
    </submittedName>
</protein>
<keyword evidence="2" id="KW-1185">Reference proteome</keyword>
<evidence type="ECO:0000313" key="1">
    <source>
        <dbReference type="EMBL" id="GIZ00682.1"/>
    </source>
</evidence>
<dbReference type="EMBL" id="BPLR01001192">
    <property type="protein sequence ID" value="GIZ00682.1"/>
    <property type="molecule type" value="Genomic_DNA"/>
</dbReference>
<gene>
    <name evidence="1" type="ORF">CEXT_127541</name>
</gene>
<comment type="caution">
    <text evidence="1">The sequence shown here is derived from an EMBL/GenBank/DDBJ whole genome shotgun (WGS) entry which is preliminary data.</text>
</comment>
<dbReference type="AlphaFoldDB" id="A0AAV4Y3H1"/>
<name>A0AAV4Y3H1_CAEEX</name>
<organism evidence="1 2">
    <name type="scientific">Caerostris extrusa</name>
    <name type="common">Bark spider</name>
    <name type="synonym">Caerostris bankana</name>
    <dbReference type="NCBI Taxonomy" id="172846"/>
    <lineage>
        <taxon>Eukaryota</taxon>
        <taxon>Metazoa</taxon>
        <taxon>Ecdysozoa</taxon>
        <taxon>Arthropoda</taxon>
        <taxon>Chelicerata</taxon>
        <taxon>Arachnida</taxon>
        <taxon>Araneae</taxon>
        <taxon>Araneomorphae</taxon>
        <taxon>Entelegynae</taxon>
        <taxon>Araneoidea</taxon>
        <taxon>Araneidae</taxon>
        <taxon>Caerostris</taxon>
    </lineage>
</organism>
<proteinExistence type="predicted"/>
<evidence type="ECO:0000313" key="2">
    <source>
        <dbReference type="Proteomes" id="UP001054945"/>
    </source>
</evidence>
<sequence length="89" mass="10284">MVSRYVCHLFYGRTLVDNEYWMEAMPPSLRVSNVGYISIRIASHSHAFFFGSTNGLNRITYAAYSTTAYRKLLSLHKNYSFENSLVLYA</sequence>
<accession>A0AAV4Y3H1</accession>
<dbReference type="Proteomes" id="UP001054945">
    <property type="component" value="Unassembled WGS sequence"/>
</dbReference>
<reference evidence="1 2" key="1">
    <citation type="submission" date="2021-06" db="EMBL/GenBank/DDBJ databases">
        <title>Caerostris extrusa draft genome.</title>
        <authorList>
            <person name="Kono N."/>
            <person name="Arakawa K."/>
        </authorList>
    </citation>
    <scope>NUCLEOTIDE SEQUENCE [LARGE SCALE GENOMIC DNA]</scope>
</reference>